<dbReference type="GO" id="GO:0009986">
    <property type="term" value="C:cell surface"/>
    <property type="evidence" value="ECO:0007669"/>
    <property type="project" value="TreeGrafter"/>
</dbReference>
<dbReference type="InterPro" id="IPR001304">
    <property type="entry name" value="C-type_lectin-like"/>
</dbReference>
<keyword evidence="2" id="KW-1015">Disulfide bond</keyword>
<evidence type="ECO:0000313" key="6">
    <source>
        <dbReference type="EMBL" id="RUS85447.1"/>
    </source>
</evidence>
<dbReference type="SUPFAM" id="SSF49854">
    <property type="entry name" value="Spermadhesin, CUB domain"/>
    <property type="match status" value="1"/>
</dbReference>
<feature type="transmembrane region" description="Helical" evidence="4">
    <location>
        <begin position="290"/>
        <end position="312"/>
    </location>
</feature>
<dbReference type="InterPro" id="IPR016187">
    <property type="entry name" value="CTDL_fold"/>
</dbReference>
<dbReference type="PANTHER" id="PTHR46784">
    <property type="entry name" value="KILLER CELL LECTIN-LIKE RECEPTOR SUBFAMILY B MEMBER 1"/>
    <property type="match status" value="1"/>
</dbReference>
<dbReference type="PANTHER" id="PTHR46784:SF1">
    <property type="entry name" value="KILLER CELL LECTIN-LIKE RECEPTOR SUBFAMILY B MEMBER 1"/>
    <property type="match status" value="1"/>
</dbReference>
<evidence type="ECO:0000313" key="7">
    <source>
        <dbReference type="Proteomes" id="UP000271974"/>
    </source>
</evidence>
<evidence type="ECO:0000256" key="4">
    <source>
        <dbReference type="SAM" id="Phobius"/>
    </source>
</evidence>
<dbReference type="GO" id="GO:0038023">
    <property type="term" value="F:signaling receptor activity"/>
    <property type="evidence" value="ECO:0007669"/>
    <property type="project" value="TreeGrafter"/>
</dbReference>
<evidence type="ECO:0000256" key="1">
    <source>
        <dbReference type="ARBA" id="ARBA00022989"/>
    </source>
</evidence>
<dbReference type="SUPFAM" id="SSF56436">
    <property type="entry name" value="C-type lectin-like"/>
    <property type="match status" value="1"/>
</dbReference>
<name>A0A433TV39_ELYCH</name>
<accession>A0A433TV39</accession>
<dbReference type="InterPro" id="IPR035914">
    <property type="entry name" value="Sperma_CUB_dom_sf"/>
</dbReference>
<evidence type="ECO:0000256" key="3">
    <source>
        <dbReference type="SAM" id="MobiDB-lite"/>
    </source>
</evidence>
<dbReference type="GO" id="GO:0005886">
    <property type="term" value="C:plasma membrane"/>
    <property type="evidence" value="ECO:0007669"/>
    <property type="project" value="TreeGrafter"/>
</dbReference>
<keyword evidence="7" id="KW-1185">Reference proteome</keyword>
<dbReference type="AlphaFoldDB" id="A0A433TV39"/>
<comment type="caution">
    <text evidence="6">The sequence shown here is derived from an EMBL/GenBank/DDBJ whole genome shotgun (WGS) entry which is preliminary data.</text>
</comment>
<reference evidence="6 7" key="1">
    <citation type="submission" date="2019-01" db="EMBL/GenBank/DDBJ databases">
        <title>A draft genome assembly of the solar-powered sea slug Elysia chlorotica.</title>
        <authorList>
            <person name="Cai H."/>
            <person name="Li Q."/>
            <person name="Fang X."/>
            <person name="Li J."/>
            <person name="Curtis N.E."/>
            <person name="Altenburger A."/>
            <person name="Shibata T."/>
            <person name="Feng M."/>
            <person name="Maeda T."/>
            <person name="Schwartz J.A."/>
            <person name="Shigenobu S."/>
            <person name="Lundholm N."/>
            <person name="Nishiyama T."/>
            <person name="Yang H."/>
            <person name="Hasebe M."/>
            <person name="Li S."/>
            <person name="Pierce S.K."/>
            <person name="Wang J."/>
        </authorList>
    </citation>
    <scope>NUCLEOTIDE SEQUENCE [LARGE SCALE GENOMIC DNA]</scope>
    <source>
        <strain evidence="6">EC2010</strain>
        <tissue evidence="6">Whole organism of an adult</tissue>
    </source>
</reference>
<keyword evidence="4" id="KW-0812">Transmembrane</keyword>
<dbReference type="Pfam" id="PF00059">
    <property type="entry name" value="Lectin_C"/>
    <property type="match status" value="1"/>
</dbReference>
<keyword evidence="1 4" id="KW-1133">Transmembrane helix</keyword>
<organism evidence="6 7">
    <name type="scientific">Elysia chlorotica</name>
    <name type="common">Eastern emerald elysia</name>
    <name type="synonym">Sea slug</name>
    <dbReference type="NCBI Taxonomy" id="188477"/>
    <lineage>
        <taxon>Eukaryota</taxon>
        <taxon>Metazoa</taxon>
        <taxon>Spiralia</taxon>
        <taxon>Lophotrochozoa</taxon>
        <taxon>Mollusca</taxon>
        <taxon>Gastropoda</taxon>
        <taxon>Heterobranchia</taxon>
        <taxon>Euthyneura</taxon>
        <taxon>Panpulmonata</taxon>
        <taxon>Sacoglossa</taxon>
        <taxon>Placobranchoidea</taxon>
        <taxon>Plakobranchidae</taxon>
        <taxon>Elysia</taxon>
    </lineage>
</organism>
<dbReference type="PROSITE" id="PS50041">
    <property type="entry name" value="C_TYPE_LECTIN_2"/>
    <property type="match status" value="1"/>
</dbReference>
<gene>
    <name evidence="6" type="ORF">EGW08_006780</name>
</gene>
<dbReference type="SMART" id="SM00034">
    <property type="entry name" value="CLECT"/>
    <property type="match status" value="1"/>
</dbReference>
<proteinExistence type="predicted"/>
<feature type="region of interest" description="Disordered" evidence="3">
    <location>
        <begin position="325"/>
        <end position="358"/>
    </location>
</feature>
<feature type="domain" description="C-type lectin" evidence="5">
    <location>
        <begin position="145"/>
        <end position="259"/>
    </location>
</feature>
<dbReference type="OrthoDB" id="6133475at2759"/>
<dbReference type="EMBL" id="RQTK01000169">
    <property type="protein sequence ID" value="RUS85447.1"/>
    <property type="molecule type" value="Genomic_DNA"/>
</dbReference>
<dbReference type="InterPro" id="IPR051527">
    <property type="entry name" value="KLR_subfamily_B"/>
</dbReference>
<dbReference type="Gene3D" id="2.60.120.290">
    <property type="entry name" value="Spermadhesin, CUB domain"/>
    <property type="match status" value="1"/>
</dbReference>
<dbReference type="Gene3D" id="3.10.100.10">
    <property type="entry name" value="Mannose-Binding Protein A, subunit A"/>
    <property type="match status" value="1"/>
</dbReference>
<protein>
    <recommendedName>
        <fullName evidence="5">C-type lectin domain-containing protein</fullName>
    </recommendedName>
</protein>
<evidence type="ECO:0000256" key="2">
    <source>
        <dbReference type="ARBA" id="ARBA00023157"/>
    </source>
</evidence>
<keyword evidence="4" id="KW-0472">Membrane</keyword>
<dbReference type="InterPro" id="IPR016186">
    <property type="entry name" value="C-type_lectin-like/link_sf"/>
</dbReference>
<sequence length="377" mass="42486">MQRLNIIVADLVLQKYLSRAEEKLSLSSKGTLFMKTTNSVWNLNAGSGNRLWIGVDQWKLQYAPPTALCDGYDHIKVTDDEGFLVSWCQVLPIYKSPFNIISRGQNLTVIFQSDQTTPRNQRYPGGRLSFRTFDANECPPNWVRHKDTCFILKQVSQSWSDGQKTCNFEQANLASIESQEEFDFLKTSYKDVFDKVWFGLNDKSIFGNFKWIDNSSAAGAFNAMNLIKADPFNHCGLVDFKKSTVVMDGCEKDAAVLCRTAKGKVSKIYPIPLFKTDKGNEKDSKTSRGLLLGVLIPCILLLLLIILALTLYRYRESFSCISRSQTNSKRSEENDGPEELSLTRPSAPACDDEHHCHGPTQYIAPPTYEEALESNAV</sequence>
<evidence type="ECO:0000259" key="5">
    <source>
        <dbReference type="PROSITE" id="PS50041"/>
    </source>
</evidence>
<dbReference type="Proteomes" id="UP000271974">
    <property type="component" value="Unassembled WGS sequence"/>
</dbReference>